<dbReference type="NCBIfam" id="TIGR03745">
    <property type="entry name" value="conj_TIGR03745"/>
    <property type="match status" value="1"/>
</dbReference>
<proteinExistence type="predicted"/>
<organism evidence="3">
    <name type="scientific">Salmonella enterica subsp. enterica serovar Saintpaul</name>
    <dbReference type="NCBI Taxonomy" id="90105"/>
    <lineage>
        <taxon>Bacteria</taxon>
        <taxon>Pseudomonadati</taxon>
        <taxon>Pseudomonadota</taxon>
        <taxon>Gammaproteobacteria</taxon>
        <taxon>Enterobacterales</taxon>
        <taxon>Enterobacteriaceae</taxon>
        <taxon>Salmonella</taxon>
    </lineage>
</organism>
<reference evidence="3" key="1">
    <citation type="submission" date="2016-09" db="EMBL/GenBank/DDBJ databases">
        <title>Whole genome sequencing of Salmonella enterica.</title>
        <authorList>
            <person name="Bell R."/>
        </authorList>
    </citation>
    <scope>NUCLEOTIDE SEQUENCE [LARGE SCALE GENOMIC DNA]</scope>
    <source>
        <strain evidence="3">CFSAN044978</strain>
    </source>
</reference>
<comment type="caution">
    <text evidence="3">The sequence shown here is derived from an EMBL/GenBank/DDBJ whole genome shotgun (WGS) entry which is preliminary data.</text>
</comment>
<evidence type="ECO:0000313" key="2">
    <source>
        <dbReference type="EMBL" id="ECT9642255.1"/>
    </source>
</evidence>
<dbReference type="InterPro" id="IPR021356">
    <property type="entry name" value="Integr_conj_element_PFL4702"/>
</dbReference>
<dbReference type="Pfam" id="PF11190">
    <property type="entry name" value="DUF2976"/>
    <property type="match status" value="1"/>
</dbReference>
<accession>A0A1S0Z7N7</accession>
<keyword evidence="1" id="KW-0472">Membrane</keyword>
<name>A0A1S0Z7N7_SALET</name>
<evidence type="ECO:0000313" key="3">
    <source>
        <dbReference type="EMBL" id="OHG59505.1"/>
    </source>
</evidence>
<dbReference type="EMBL" id="MLZC01000024">
    <property type="protein sequence ID" value="OHG59505.1"/>
    <property type="molecule type" value="Genomic_DNA"/>
</dbReference>
<feature type="transmembrane region" description="Helical" evidence="1">
    <location>
        <begin position="51"/>
        <end position="75"/>
    </location>
</feature>
<dbReference type="EMBL" id="AAKOLH010000008">
    <property type="protein sequence ID" value="ECT9642255.1"/>
    <property type="molecule type" value="Genomic_DNA"/>
</dbReference>
<reference evidence="2" key="2">
    <citation type="submission" date="2018-07" db="EMBL/GenBank/DDBJ databases">
        <authorList>
            <consortium name="PulseNet: The National Subtyping Network for Foodborne Disease Surveillance"/>
            <person name="Tarr C.L."/>
            <person name="Trees E."/>
            <person name="Katz L.S."/>
            <person name="Carleton-Romer H.A."/>
            <person name="Stroika S."/>
            <person name="Kucerova Z."/>
            <person name="Roache K.F."/>
            <person name="Sabol A.L."/>
            <person name="Besser J."/>
            <person name="Gerner-Smidt P."/>
        </authorList>
    </citation>
    <scope>NUCLEOTIDE SEQUENCE</scope>
    <source>
        <strain evidence="2">2015AM-1903</strain>
    </source>
</reference>
<keyword evidence="1" id="KW-1133">Transmembrane helix</keyword>
<evidence type="ECO:0000256" key="1">
    <source>
        <dbReference type="SAM" id="Phobius"/>
    </source>
</evidence>
<keyword evidence="1" id="KW-0812">Transmembrane</keyword>
<gene>
    <name evidence="3" type="ORF">A7T00_29200</name>
    <name evidence="2" type="ORF">CJK13_18010</name>
</gene>
<sequence length="112" mass="11956">MKLLDRFRQLSLVGSGLFWSAYASADLPKLSGGSSSNDVMGDVKKMSQDGVAYGALVICAIAFIVVVISCVGTYHKIGDGKASWFDFGVRVVVGAIMIVLCIYFLNKAVTII</sequence>
<feature type="transmembrane region" description="Helical" evidence="1">
    <location>
        <begin position="87"/>
        <end position="105"/>
    </location>
</feature>
<dbReference type="RefSeq" id="WP_000770371.1">
    <property type="nucleotide sequence ID" value="NZ_QWDP01000009.1"/>
</dbReference>
<dbReference type="AlphaFoldDB" id="A0A1S0Z7N7"/>
<protein>
    <submittedName>
        <fullName evidence="2 3">Integrating conjugative element membrane protein</fullName>
    </submittedName>
</protein>